<evidence type="ECO:0000256" key="1">
    <source>
        <dbReference type="SAM" id="MobiDB-lite"/>
    </source>
</evidence>
<reference evidence="2 3" key="1">
    <citation type="submission" date="2020-04" db="EMBL/GenBank/DDBJ databases">
        <title>Genome sequencing of novel species.</title>
        <authorList>
            <person name="Heo J."/>
            <person name="Kim S.-J."/>
            <person name="Kim J.-S."/>
            <person name="Hong S.-B."/>
            <person name="Kwon S.-W."/>
        </authorList>
    </citation>
    <scope>NUCLEOTIDE SEQUENCE [LARGE SCALE GENOMIC DNA]</scope>
    <source>
        <strain evidence="2 3">AF9R3</strain>
    </source>
</reference>
<gene>
    <name evidence="2" type="ORF">HH213_06920</name>
</gene>
<sequence>MHAFFHTQAAQRRAKPPRSTPRATPAAAPRGCLMQLTVDAAAVTDLRALVMRTCGAGMEFMRVEACDHGARVKVWLCLSRALAGQVMEAVMRALPGAEFGRMTALAQRAAA</sequence>
<protein>
    <submittedName>
        <fullName evidence="2">Uncharacterized protein</fullName>
    </submittedName>
</protein>
<accession>A0ABX6M6C9</accession>
<proteinExistence type="predicted"/>
<evidence type="ECO:0000313" key="3">
    <source>
        <dbReference type="Proteomes" id="UP000503117"/>
    </source>
</evidence>
<dbReference type="RefSeq" id="WP_169111666.1">
    <property type="nucleotide sequence ID" value="NZ_CP051684.1"/>
</dbReference>
<evidence type="ECO:0000313" key="2">
    <source>
        <dbReference type="EMBL" id="QJD89858.1"/>
    </source>
</evidence>
<keyword evidence="3" id="KW-1185">Reference proteome</keyword>
<feature type="region of interest" description="Disordered" evidence="1">
    <location>
        <begin position="1"/>
        <end position="26"/>
    </location>
</feature>
<dbReference type="EMBL" id="CP051684">
    <property type="protein sequence ID" value="QJD89858.1"/>
    <property type="molecule type" value="Genomic_DNA"/>
</dbReference>
<dbReference type="Proteomes" id="UP000503117">
    <property type="component" value="Chromosome"/>
</dbReference>
<name>A0ABX6M6C9_9BURK</name>
<organism evidence="2 3">
    <name type="scientific">Duganella dendranthematis</name>
    <dbReference type="NCBI Taxonomy" id="2728021"/>
    <lineage>
        <taxon>Bacteria</taxon>
        <taxon>Pseudomonadati</taxon>
        <taxon>Pseudomonadota</taxon>
        <taxon>Betaproteobacteria</taxon>
        <taxon>Burkholderiales</taxon>
        <taxon>Oxalobacteraceae</taxon>
        <taxon>Telluria group</taxon>
        <taxon>Duganella</taxon>
    </lineage>
</organism>